<dbReference type="SMART" id="SM00849">
    <property type="entry name" value="Lactamase_B"/>
    <property type="match status" value="1"/>
</dbReference>
<dbReference type="KEGG" id="sgy:Sgly_2105"/>
<keyword evidence="2" id="KW-0479">Metal-binding</keyword>
<dbReference type="PANTHER" id="PTHR46233">
    <property type="entry name" value="HYDROXYACYLGLUTATHIONE HYDROLASE GLOC"/>
    <property type="match status" value="1"/>
</dbReference>
<dbReference type="PANTHER" id="PTHR46233:SF3">
    <property type="entry name" value="HYDROXYACYLGLUTATHIONE HYDROLASE GLOC"/>
    <property type="match status" value="1"/>
</dbReference>
<dbReference type="InterPro" id="IPR051453">
    <property type="entry name" value="MBL_Glyoxalase_II"/>
</dbReference>
<evidence type="ECO:0000256" key="3">
    <source>
        <dbReference type="ARBA" id="ARBA00022801"/>
    </source>
</evidence>
<dbReference type="InterPro" id="IPR036866">
    <property type="entry name" value="RibonucZ/Hydroxyglut_hydro"/>
</dbReference>
<evidence type="ECO:0000313" key="8">
    <source>
        <dbReference type="Proteomes" id="UP000007488"/>
    </source>
</evidence>
<proteinExistence type="predicted"/>
<dbReference type="eggNOG" id="COG0491">
    <property type="taxonomic scope" value="Bacteria"/>
</dbReference>
<comment type="cofactor">
    <cofactor evidence="1">
        <name>Zn(2+)</name>
        <dbReference type="ChEBI" id="CHEBI:29105"/>
    </cofactor>
</comment>
<feature type="domain" description="Metallo-beta-lactamase" evidence="6">
    <location>
        <begin position="11"/>
        <end position="189"/>
    </location>
</feature>
<dbReference type="SUPFAM" id="SSF56281">
    <property type="entry name" value="Metallo-hydrolase/oxidoreductase"/>
    <property type="match status" value="1"/>
</dbReference>
<organism evidence="7 8">
    <name type="scientific">Syntrophobotulus glycolicus (strain DSM 8271 / FlGlyR)</name>
    <dbReference type="NCBI Taxonomy" id="645991"/>
    <lineage>
        <taxon>Bacteria</taxon>
        <taxon>Bacillati</taxon>
        <taxon>Bacillota</taxon>
        <taxon>Clostridia</taxon>
        <taxon>Eubacteriales</taxon>
        <taxon>Desulfitobacteriaceae</taxon>
        <taxon>Syntrophobotulus</taxon>
    </lineage>
</organism>
<accession>F0T252</accession>
<gene>
    <name evidence="7" type="ordered locus">Sgly_2105</name>
</gene>
<evidence type="ECO:0000259" key="6">
    <source>
        <dbReference type="SMART" id="SM00849"/>
    </source>
</evidence>
<feature type="region of interest" description="Disordered" evidence="5">
    <location>
        <begin position="189"/>
        <end position="213"/>
    </location>
</feature>
<dbReference type="GO" id="GO:0016787">
    <property type="term" value="F:hydrolase activity"/>
    <property type="evidence" value="ECO:0007669"/>
    <property type="project" value="UniProtKB-KW"/>
</dbReference>
<name>F0T252_SYNGF</name>
<reference evidence="7 8" key="1">
    <citation type="journal article" date="2011" name="Stand. Genomic Sci.">
        <title>Complete genome sequence of Syntrophobotulus glycolicus type strain (FlGlyR).</title>
        <authorList>
            <person name="Han C."/>
            <person name="Mwirichia R."/>
            <person name="Chertkov O."/>
            <person name="Held B."/>
            <person name="Lapidus A."/>
            <person name="Nolan M."/>
            <person name="Lucas S."/>
            <person name="Hammon N."/>
            <person name="Deshpande S."/>
            <person name="Cheng J.F."/>
            <person name="Tapia R."/>
            <person name="Goodwin L."/>
            <person name="Pitluck S."/>
            <person name="Huntemann M."/>
            <person name="Liolios K."/>
            <person name="Ivanova N."/>
            <person name="Pagani I."/>
            <person name="Mavromatis K."/>
            <person name="Ovchinikova G."/>
            <person name="Pati A."/>
            <person name="Chen A."/>
            <person name="Palaniappan K."/>
            <person name="Land M."/>
            <person name="Hauser L."/>
            <person name="Brambilla E.M."/>
            <person name="Rohde M."/>
            <person name="Spring S."/>
            <person name="Sikorski J."/>
            <person name="Goker M."/>
            <person name="Woyke T."/>
            <person name="Bristow J."/>
            <person name="Eisen J.A."/>
            <person name="Markowitz V."/>
            <person name="Hugenholtz P."/>
            <person name="Kyrpides N.C."/>
            <person name="Klenk H.P."/>
            <person name="Detter J.C."/>
        </authorList>
    </citation>
    <scope>NUCLEOTIDE SEQUENCE [LARGE SCALE GENOMIC DNA]</scope>
    <source>
        <strain evidence="8">DSM 8271 / FlGlyR</strain>
    </source>
</reference>
<keyword evidence="8" id="KW-1185">Reference proteome</keyword>
<dbReference type="OrthoDB" id="9802248at2"/>
<dbReference type="InterPro" id="IPR001279">
    <property type="entry name" value="Metallo-B-lactamas"/>
</dbReference>
<dbReference type="HOGENOM" id="CLU_030571_5_4_9"/>
<dbReference type="EMBL" id="CP002547">
    <property type="protein sequence ID" value="ADY56396.1"/>
    <property type="molecule type" value="Genomic_DNA"/>
</dbReference>
<evidence type="ECO:0000256" key="2">
    <source>
        <dbReference type="ARBA" id="ARBA00022723"/>
    </source>
</evidence>
<reference evidence="8" key="2">
    <citation type="submission" date="2011-02" db="EMBL/GenBank/DDBJ databases">
        <title>The complete genome of Syntrophobotulus glycolicus DSM 8271.</title>
        <authorList>
            <person name="Lucas S."/>
            <person name="Copeland A."/>
            <person name="Lapidus A."/>
            <person name="Bruce D."/>
            <person name="Goodwin L."/>
            <person name="Pitluck S."/>
            <person name="Kyrpides N."/>
            <person name="Mavromatis K."/>
            <person name="Pagani I."/>
            <person name="Ivanova N."/>
            <person name="Mikhailova N."/>
            <person name="Chertkov O."/>
            <person name="Held B."/>
            <person name="Detter J.C."/>
            <person name="Tapia R."/>
            <person name="Han C."/>
            <person name="Land M."/>
            <person name="Hauser L."/>
            <person name="Markowitz V."/>
            <person name="Cheng J.-F."/>
            <person name="Hugenholtz P."/>
            <person name="Woyke T."/>
            <person name="Wu D."/>
            <person name="Spring S."/>
            <person name="Schroeder M."/>
            <person name="Brambilla E."/>
            <person name="Klenk H.-P."/>
            <person name="Eisen J.A."/>
        </authorList>
    </citation>
    <scope>NUCLEOTIDE SEQUENCE [LARGE SCALE GENOMIC DNA]</scope>
    <source>
        <strain evidence="8">DSM 8271 / FlGlyR</strain>
    </source>
</reference>
<dbReference type="RefSeq" id="WP_013625263.1">
    <property type="nucleotide sequence ID" value="NC_015172.1"/>
</dbReference>
<keyword evidence="3" id="KW-0378">Hydrolase</keyword>
<evidence type="ECO:0000256" key="4">
    <source>
        <dbReference type="ARBA" id="ARBA00022833"/>
    </source>
</evidence>
<dbReference type="CDD" id="cd06262">
    <property type="entry name" value="metallo-hydrolase-like_MBL-fold"/>
    <property type="match status" value="1"/>
</dbReference>
<protein>
    <submittedName>
        <fullName evidence="7">Beta-lactamase domain protein</fullName>
    </submittedName>
</protein>
<sequence length="213" mass="23291">MIEGIKTPGMGTNCYLVSCPETKKALLVDPGAGAEGILEWISQKNVEVIGILLTHGHYDHIGALEEVRDALKVKVYIHRDDAPMLADPQKNLSAYGGRNIRVEKGADVLLQENDVLEIGQLTYTVLHTPGHTPGCICLLGPDGLLSGDTLFCRSIGRTDFPGGSMLNILNSINGKLMLLRDETKVFPGHESTTTIGEERRYNPYLNGDYEDDE</sequence>
<dbReference type="STRING" id="645991.Sgly_2105"/>
<dbReference type="Pfam" id="PF00753">
    <property type="entry name" value="Lactamase_B"/>
    <property type="match status" value="1"/>
</dbReference>
<dbReference type="GO" id="GO:0046872">
    <property type="term" value="F:metal ion binding"/>
    <property type="evidence" value="ECO:0007669"/>
    <property type="project" value="UniProtKB-KW"/>
</dbReference>
<dbReference type="AlphaFoldDB" id="F0T252"/>
<dbReference type="Proteomes" id="UP000007488">
    <property type="component" value="Chromosome"/>
</dbReference>
<evidence type="ECO:0000313" key="7">
    <source>
        <dbReference type="EMBL" id="ADY56396.1"/>
    </source>
</evidence>
<keyword evidence="4" id="KW-0862">Zinc</keyword>
<evidence type="ECO:0000256" key="1">
    <source>
        <dbReference type="ARBA" id="ARBA00001947"/>
    </source>
</evidence>
<dbReference type="Gene3D" id="3.60.15.10">
    <property type="entry name" value="Ribonuclease Z/Hydroxyacylglutathione hydrolase-like"/>
    <property type="match status" value="1"/>
</dbReference>
<evidence type="ECO:0000256" key="5">
    <source>
        <dbReference type="SAM" id="MobiDB-lite"/>
    </source>
</evidence>